<dbReference type="PANTHER" id="PTHR42991">
    <property type="entry name" value="ALDEHYDE DEHYDROGENASE"/>
    <property type="match status" value="1"/>
</dbReference>
<proteinExistence type="inferred from homology"/>
<gene>
    <name evidence="6" type="ORF">FDO65_16610</name>
</gene>
<feature type="active site" evidence="3">
    <location>
        <position position="246"/>
    </location>
</feature>
<dbReference type="InterPro" id="IPR016161">
    <property type="entry name" value="Ald_DH/histidinol_DH"/>
</dbReference>
<evidence type="ECO:0000259" key="5">
    <source>
        <dbReference type="Pfam" id="PF00171"/>
    </source>
</evidence>
<dbReference type="OrthoDB" id="6882680at2"/>
<dbReference type="EMBL" id="SZZH01000004">
    <property type="protein sequence ID" value="TKV57881.1"/>
    <property type="molecule type" value="Genomic_DNA"/>
</dbReference>
<dbReference type="Pfam" id="PF00171">
    <property type="entry name" value="Aldedh"/>
    <property type="match status" value="1"/>
</dbReference>
<dbReference type="InterPro" id="IPR015590">
    <property type="entry name" value="Aldehyde_DH_dom"/>
</dbReference>
<dbReference type="Gene3D" id="3.40.309.10">
    <property type="entry name" value="Aldehyde Dehydrogenase, Chain A, domain 2"/>
    <property type="match status" value="1"/>
</dbReference>
<dbReference type="InterPro" id="IPR016163">
    <property type="entry name" value="Ald_DH_C"/>
</dbReference>
<keyword evidence="2 4" id="KW-0560">Oxidoreductase</keyword>
<keyword evidence="7" id="KW-1185">Reference proteome</keyword>
<dbReference type="GO" id="GO:0008911">
    <property type="term" value="F:lactaldehyde dehydrogenase (NAD+) activity"/>
    <property type="evidence" value="ECO:0007669"/>
    <property type="project" value="TreeGrafter"/>
</dbReference>
<dbReference type="Gene3D" id="3.40.605.10">
    <property type="entry name" value="Aldehyde Dehydrogenase, Chain A, domain 1"/>
    <property type="match status" value="1"/>
</dbReference>
<protein>
    <submittedName>
        <fullName evidence="6">Aldehyde dehydrogenase family protein</fullName>
    </submittedName>
</protein>
<evidence type="ECO:0000313" key="6">
    <source>
        <dbReference type="EMBL" id="TKV57881.1"/>
    </source>
</evidence>
<evidence type="ECO:0000256" key="3">
    <source>
        <dbReference type="PROSITE-ProRule" id="PRU10007"/>
    </source>
</evidence>
<organism evidence="6 7">
    <name type="scientific">Nakamurella flava</name>
    <dbReference type="NCBI Taxonomy" id="2576308"/>
    <lineage>
        <taxon>Bacteria</taxon>
        <taxon>Bacillati</taxon>
        <taxon>Actinomycetota</taxon>
        <taxon>Actinomycetes</taxon>
        <taxon>Nakamurellales</taxon>
        <taxon>Nakamurellaceae</taxon>
        <taxon>Nakamurella</taxon>
    </lineage>
</organism>
<dbReference type="SUPFAM" id="SSF53720">
    <property type="entry name" value="ALDH-like"/>
    <property type="match status" value="1"/>
</dbReference>
<evidence type="ECO:0000256" key="4">
    <source>
        <dbReference type="RuleBase" id="RU003345"/>
    </source>
</evidence>
<evidence type="ECO:0000313" key="7">
    <source>
        <dbReference type="Proteomes" id="UP000306985"/>
    </source>
</evidence>
<dbReference type="AlphaFoldDB" id="A0A4U6QCY2"/>
<comment type="similarity">
    <text evidence="1 4">Belongs to the aldehyde dehydrogenase family.</text>
</comment>
<feature type="domain" description="Aldehyde dehydrogenase" evidence="5">
    <location>
        <begin position="17"/>
        <end position="470"/>
    </location>
</feature>
<dbReference type="FunFam" id="3.40.605.10:FF:000020">
    <property type="entry name" value="Aldehyde dehydrogenase"/>
    <property type="match status" value="1"/>
</dbReference>
<sequence length="477" mass="50400">MVAGGWVGQDRVGGGAPITVHNPWDGSVLATVEQPRPADVERAVQLAAGARDELARTPAHRRSTALHHIADRLRQRLDEFAELITAESGKPIRWSRGEVRRAASTFRWAAEEANRWSGELQRLDTDPADEGRLALLLRVPRGPILGITPFNFPLNLVAHKVAPALAVGAPIVLKPAPATPLSALALGEIIAECDLPAGAFSVLCVDNAGAADLVADPRLPVVSFTGSGPVGWSIRDAVPRKHVALELGGNAAVLVCDDWSSPADLEFAARRIALCANYQGGQSCISVQRVLVDRAVHEAFLPRLLAAVADLRTGDPRDPDTDVGPLIDAAAADRVHTWVQAAVDAGARLLTGGTRTGAVVAPTVLTDVDPRSAVACDEVFGPVMTVETVDGLTHGLRRINDSRFGIHAGVLTHDLATAFRAHRELEVGGVIIGDVPTVRAEQLPYGGVKESGIGREGVRSAMEDFTDVRTLVLSGLS</sequence>
<evidence type="ECO:0000256" key="2">
    <source>
        <dbReference type="ARBA" id="ARBA00023002"/>
    </source>
</evidence>
<dbReference type="InterPro" id="IPR051020">
    <property type="entry name" value="ALDH-related_metabolic_enz"/>
</dbReference>
<accession>A0A4U6QCY2</accession>
<dbReference type="InterPro" id="IPR016162">
    <property type="entry name" value="Ald_DH_N"/>
</dbReference>
<name>A0A4U6QCY2_9ACTN</name>
<dbReference type="PROSITE" id="PS00687">
    <property type="entry name" value="ALDEHYDE_DEHYDR_GLU"/>
    <property type="match status" value="1"/>
</dbReference>
<evidence type="ECO:0000256" key="1">
    <source>
        <dbReference type="ARBA" id="ARBA00009986"/>
    </source>
</evidence>
<reference evidence="6 7" key="1">
    <citation type="submission" date="2019-05" db="EMBL/GenBank/DDBJ databases">
        <title>Nakamurella sp. N5BH11, whole genome shotgun sequence.</title>
        <authorList>
            <person name="Tuo L."/>
        </authorList>
    </citation>
    <scope>NUCLEOTIDE SEQUENCE [LARGE SCALE GENOMIC DNA]</scope>
    <source>
        <strain evidence="6 7">N5BH11</strain>
    </source>
</reference>
<dbReference type="PANTHER" id="PTHR42991:SF1">
    <property type="entry name" value="ALDEHYDE DEHYDROGENASE"/>
    <property type="match status" value="1"/>
</dbReference>
<comment type="caution">
    <text evidence="6">The sequence shown here is derived from an EMBL/GenBank/DDBJ whole genome shotgun (WGS) entry which is preliminary data.</text>
</comment>
<dbReference type="Proteomes" id="UP000306985">
    <property type="component" value="Unassembled WGS sequence"/>
</dbReference>
<dbReference type="InterPro" id="IPR029510">
    <property type="entry name" value="Ald_DH_CS_GLU"/>
</dbReference>